<evidence type="ECO:0000256" key="9">
    <source>
        <dbReference type="PROSITE-ProRule" id="PRU01091"/>
    </source>
</evidence>
<keyword evidence="6" id="KW-0804">Transcription</keyword>
<dbReference type="Gene3D" id="1.10.10.10">
    <property type="entry name" value="Winged helix-like DNA-binding domain superfamily/Winged helix DNA-binding domain"/>
    <property type="match status" value="1"/>
</dbReference>
<dbReference type="CDD" id="cd00383">
    <property type="entry name" value="trans_reg_C"/>
    <property type="match status" value="1"/>
</dbReference>
<dbReference type="Pfam" id="PF00486">
    <property type="entry name" value="Trans_reg_C"/>
    <property type="match status" value="1"/>
</dbReference>
<feature type="domain" description="OmpR/PhoB-type" evidence="11">
    <location>
        <begin position="132"/>
        <end position="231"/>
    </location>
</feature>
<evidence type="ECO:0000256" key="4">
    <source>
        <dbReference type="ARBA" id="ARBA00023015"/>
    </source>
</evidence>
<evidence type="ECO:0000256" key="2">
    <source>
        <dbReference type="ARBA" id="ARBA00022553"/>
    </source>
</evidence>
<dbReference type="PROSITE" id="PS50110">
    <property type="entry name" value="RESPONSE_REGULATORY"/>
    <property type="match status" value="1"/>
</dbReference>
<evidence type="ECO:0000259" key="11">
    <source>
        <dbReference type="PROSITE" id="PS51755"/>
    </source>
</evidence>
<dbReference type="CDD" id="cd17574">
    <property type="entry name" value="REC_OmpR"/>
    <property type="match status" value="1"/>
</dbReference>
<dbReference type="SMART" id="SM00448">
    <property type="entry name" value="REC"/>
    <property type="match status" value="1"/>
</dbReference>
<gene>
    <name evidence="12" type="ORF">EBB54_10315</name>
</gene>
<keyword evidence="3" id="KW-0902">Two-component regulatory system</keyword>
<evidence type="ECO:0000256" key="6">
    <source>
        <dbReference type="ARBA" id="ARBA00023163"/>
    </source>
</evidence>
<evidence type="ECO:0000313" key="13">
    <source>
        <dbReference type="Proteomes" id="UP000274920"/>
    </source>
</evidence>
<dbReference type="GO" id="GO:0000156">
    <property type="term" value="F:phosphorelay response regulator activity"/>
    <property type="evidence" value="ECO:0007669"/>
    <property type="project" value="TreeGrafter"/>
</dbReference>
<dbReference type="RefSeq" id="WP_125127341.1">
    <property type="nucleotide sequence ID" value="NZ_RHJS01000002.1"/>
</dbReference>
<dbReference type="Pfam" id="PF00072">
    <property type="entry name" value="Response_reg"/>
    <property type="match status" value="1"/>
</dbReference>
<keyword evidence="13" id="KW-1185">Reference proteome</keyword>
<dbReference type="InterPro" id="IPR036388">
    <property type="entry name" value="WH-like_DNA-bd_sf"/>
</dbReference>
<sequence>MERILIIEDDELIAELERDYLEANGYETDLAFDGITGEQKAKTEKYDAILLDVMLPGKTGFDVCRELRKSLRLPIIMVTAKKEDIDKIRGLGLGADDYLVKPFSPTELVARVKSHIYIHNLLSTTEEEEQQETEITYRNLTILPKSRRIYLDKKEVILVNKEFELLLFLAENPNLVFSKDTLFDRVWGMDSLGDAATVTVHINRLRDKLGKNESKNQFIETVWGAGYRFRID</sequence>
<keyword evidence="2 8" id="KW-0597">Phosphoprotein</keyword>
<feature type="DNA-binding region" description="OmpR/PhoB-type" evidence="9">
    <location>
        <begin position="132"/>
        <end position="231"/>
    </location>
</feature>
<evidence type="ECO:0000256" key="8">
    <source>
        <dbReference type="PROSITE-ProRule" id="PRU00169"/>
    </source>
</evidence>
<comment type="caution">
    <text evidence="12">The sequence shown here is derived from an EMBL/GenBank/DDBJ whole genome shotgun (WGS) entry which is preliminary data.</text>
</comment>
<protein>
    <recommendedName>
        <fullName evidence="1">Stage 0 sporulation protein A homolog</fullName>
    </recommendedName>
</protein>
<organism evidence="12 13">
    <name type="scientific">Schaedlerella arabinosiphila</name>
    <dbReference type="NCBI Taxonomy" id="2044587"/>
    <lineage>
        <taxon>Bacteria</taxon>
        <taxon>Bacillati</taxon>
        <taxon>Bacillota</taxon>
        <taxon>Clostridia</taxon>
        <taxon>Lachnospirales</taxon>
        <taxon>Lachnospiraceae</taxon>
        <taxon>Schaedlerella</taxon>
    </lineage>
</organism>
<name>A0A3R8JMU3_9FIRM</name>
<dbReference type="PANTHER" id="PTHR48111">
    <property type="entry name" value="REGULATOR OF RPOS"/>
    <property type="match status" value="1"/>
</dbReference>
<dbReference type="SUPFAM" id="SSF52172">
    <property type="entry name" value="CheY-like"/>
    <property type="match status" value="1"/>
</dbReference>
<dbReference type="GO" id="GO:0032993">
    <property type="term" value="C:protein-DNA complex"/>
    <property type="evidence" value="ECO:0007669"/>
    <property type="project" value="TreeGrafter"/>
</dbReference>
<dbReference type="FunFam" id="1.10.10.10:FF:000018">
    <property type="entry name" value="DNA-binding response regulator ResD"/>
    <property type="match status" value="1"/>
</dbReference>
<accession>A0A3R8JMU3</accession>
<evidence type="ECO:0000256" key="3">
    <source>
        <dbReference type="ARBA" id="ARBA00023012"/>
    </source>
</evidence>
<dbReference type="AlphaFoldDB" id="A0A3R8JMU3"/>
<dbReference type="Gene3D" id="6.10.250.690">
    <property type="match status" value="1"/>
</dbReference>
<proteinExistence type="predicted"/>
<dbReference type="PANTHER" id="PTHR48111:SF26">
    <property type="entry name" value="STAGE 0 SPORULATION PROTEIN A HOMOLOG"/>
    <property type="match status" value="1"/>
</dbReference>
<dbReference type="InterPro" id="IPR001867">
    <property type="entry name" value="OmpR/PhoB-type_DNA-bd"/>
</dbReference>
<evidence type="ECO:0000256" key="5">
    <source>
        <dbReference type="ARBA" id="ARBA00023125"/>
    </source>
</evidence>
<keyword evidence="5 9" id="KW-0238">DNA-binding</keyword>
<dbReference type="PROSITE" id="PS51755">
    <property type="entry name" value="OMPR_PHOB"/>
    <property type="match status" value="1"/>
</dbReference>
<dbReference type="Proteomes" id="UP000274920">
    <property type="component" value="Unassembled WGS sequence"/>
</dbReference>
<dbReference type="SUPFAM" id="SSF46894">
    <property type="entry name" value="C-terminal effector domain of the bipartite response regulators"/>
    <property type="match status" value="1"/>
</dbReference>
<dbReference type="InterPro" id="IPR001789">
    <property type="entry name" value="Sig_transdc_resp-reg_receiver"/>
</dbReference>
<reference evidence="12" key="1">
    <citation type="submission" date="2018-10" db="EMBL/GenBank/DDBJ databases">
        <title>Schaedlerella arabinophila gen. nov. sp. nov., isolated from the mouse intestinal tract and comparative analysis with the genome of the closely related altered Schaedler flora strain ASF502.</title>
        <authorList>
            <person name="Miyake S."/>
            <person name="Soh M."/>
            <person name="Seedorf H."/>
        </authorList>
    </citation>
    <scope>NUCLEOTIDE SEQUENCE [LARGE SCALE GENOMIC DNA]</scope>
    <source>
        <strain evidence="12">DSM 106076</strain>
    </source>
</reference>
<dbReference type="GO" id="GO:0000976">
    <property type="term" value="F:transcription cis-regulatory region binding"/>
    <property type="evidence" value="ECO:0007669"/>
    <property type="project" value="TreeGrafter"/>
</dbReference>
<dbReference type="InterPro" id="IPR039420">
    <property type="entry name" value="WalR-like"/>
</dbReference>
<dbReference type="FunFam" id="3.40.50.2300:FF:000001">
    <property type="entry name" value="DNA-binding response regulator PhoB"/>
    <property type="match status" value="1"/>
</dbReference>
<dbReference type="SMART" id="SM00862">
    <property type="entry name" value="Trans_reg_C"/>
    <property type="match status" value="1"/>
</dbReference>
<feature type="domain" description="Response regulatory" evidence="10">
    <location>
        <begin position="3"/>
        <end position="116"/>
    </location>
</feature>
<dbReference type="GO" id="GO:0006355">
    <property type="term" value="P:regulation of DNA-templated transcription"/>
    <property type="evidence" value="ECO:0007669"/>
    <property type="project" value="InterPro"/>
</dbReference>
<dbReference type="GO" id="GO:0005829">
    <property type="term" value="C:cytosol"/>
    <property type="evidence" value="ECO:0007669"/>
    <property type="project" value="TreeGrafter"/>
</dbReference>
<dbReference type="Gene3D" id="3.40.50.2300">
    <property type="match status" value="1"/>
</dbReference>
<comment type="function">
    <text evidence="7">May play the central regulatory role in sporulation. It may be an element of the effector pathway responsible for the activation of sporulation genes in response to nutritional stress. Spo0A may act in concert with spo0H (a sigma factor) to control the expression of some genes that are critical to the sporulation process.</text>
</comment>
<dbReference type="EMBL" id="RHJS01000002">
    <property type="protein sequence ID" value="RRK31712.1"/>
    <property type="molecule type" value="Genomic_DNA"/>
</dbReference>
<evidence type="ECO:0000259" key="10">
    <source>
        <dbReference type="PROSITE" id="PS50110"/>
    </source>
</evidence>
<evidence type="ECO:0000256" key="7">
    <source>
        <dbReference type="ARBA" id="ARBA00024867"/>
    </source>
</evidence>
<dbReference type="InterPro" id="IPR016032">
    <property type="entry name" value="Sig_transdc_resp-reg_C-effctor"/>
</dbReference>
<feature type="modified residue" description="4-aspartylphosphate" evidence="8">
    <location>
        <position position="52"/>
    </location>
</feature>
<evidence type="ECO:0000313" key="12">
    <source>
        <dbReference type="EMBL" id="RRK31712.1"/>
    </source>
</evidence>
<keyword evidence="4" id="KW-0805">Transcription regulation</keyword>
<evidence type="ECO:0000256" key="1">
    <source>
        <dbReference type="ARBA" id="ARBA00018672"/>
    </source>
</evidence>
<dbReference type="InterPro" id="IPR011006">
    <property type="entry name" value="CheY-like_superfamily"/>
</dbReference>